<gene>
    <name evidence="1" type="ORF">A3D25_00720</name>
</gene>
<dbReference type="AlphaFoldDB" id="A0A1F5KKS6"/>
<evidence type="ECO:0000313" key="1">
    <source>
        <dbReference type="EMBL" id="OGE41528.1"/>
    </source>
</evidence>
<dbReference type="PROSITE" id="PS51318">
    <property type="entry name" value="TAT"/>
    <property type="match status" value="1"/>
</dbReference>
<reference evidence="1 2" key="1">
    <citation type="journal article" date="2016" name="Nat. Commun.">
        <title>Thousands of microbial genomes shed light on interconnected biogeochemical processes in an aquifer system.</title>
        <authorList>
            <person name="Anantharaman K."/>
            <person name="Brown C.T."/>
            <person name="Hug L.A."/>
            <person name="Sharon I."/>
            <person name="Castelle C.J."/>
            <person name="Probst A.J."/>
            <person name="Thomas B.C."/>
            <person name="Singh A."/>
            <person name="Wilkins M.J."/>
            <person name="Karaoz U."/>
            <person name="Brodie E.L."/>
            <person name="Williams K.H."/>
            <person name="Hubbard S.S."/>
            <person name="Banfield J.F."/>
        </authorList>
    </citation>
    <scope>NUCLEOTIDE SEQUENCE [LARGE SCALE GENOMIC DNA]</scope>
</reference>
<comment type="caution">
    <text evidence="1">The sequence shown here is derived from an EMBL/GenBank/DDBJ whole genome shotgun (WGS) entry which is preliminary data.</text>
</comment>
<dbReference type="Proteomes" id="UP000177328">
    <property type="component" value="Unassembled WGS sequence"/>
</dbReference>
<dbReference type="InterPro" id="IPR006311">
    <property type="entry name" value="TAT_signal"/>
</dbReference>
<dbReference type="EMBL" id="MFDD01000001">
    <property type="protein sequence ID" value="OGE41528.1"/>
    <property type="molecule type" value="Genomic_DNA"/>
</dbReference>
<accession>A0A1F5KKS6</accession>
<organism evidence="1 2">
    <name type="scientific">Candidatus Daviesbacteria bacterium RIFCSPHIGHO2_02_FULL_43_12</name>
    <dbReference type="NCBI Taxonomy" id="1797776"/>
    <lineage>
        <taxon>Bacteria</taxon>
        <taxon>Candidatus Daviesiibacteriota</taxon>
    </lineage>
</organism>
<sequence length="184" mass="20179">MTPDQGTSRRNLLLAGGGLAALLPSGVAVAKLYDQWVQADRLSSNKRLVGELGLANPFSLRQVPLAHYRAADRPLAEGTMLVDKNGQAIKTSWVYPMRRVVVNTEWIPLDKVAFFVVPGSRTIAFNFDLSDPTLAMFLADIASQDSARSNDALKSLPEHCSRVTLGLILHEREAIDSLLKKLIK</sequence>
<proteinExistence type="predicted"/>
<evidence type="ECO:0000313" key="2">
    <source>
        <dbReference type="Proteomes" id="UP000177328"/>
    </source>
</evidence>
<protein>
    <submittedName>
        <fullName evidence="1">Uncharacterized protein</fullName>
    </submittedName>
</protein>
<name>A0A1F5KKS6_9BACT</name>